<evidence type="ECO:0000256" key="5">
    <source>
        <dbReference type="ARBA" id="ARBA00023242"/>
    </source>
</evidence>
<proteinExistence type="predicted"/>
<keyword evidence="5" id="KW-0539">Nucleus</keyword>
<keyword evidence="3" id="KW-0238">DNA-binding</keyword>
<evidence type="ECO:0000256" key="1">
    <source>
        <dbReference type="ARBA" id="ARBA00022723"/>
    </source>
</evidence>
<dbReference type="SMART" id="SM00066">
    <property type="entry name" value="GAL4"/>
    <property type="match status" value="1"/>
</dbReference>
<keyword evidence="9" id="KW-1185">Reference proteome</keyword>
<evidence type="ECO:0000313" key="8">
    <source>
        <dbReference type="EMBL" id="KAL2834366.1"/>
    </source>
</evidence>
<sequence length="660" mass="74281">MIDQHAPSKPLRRQRLRVSNACQVCRLRKIKCDGARPVCTRCQTQGKTCVYNHVSNVPAKQTARKPHGQEASSVHSPGPMLVSPPPEAPSLETPPASALGTPSTFDSISRSRHLEEDQGTESDPDQNRAYYTAHGMFVGQVAAAIDVRAGLVPATSHQVPLVDAPLFGNLDLPPHSILLHSLTELPPHAYADELVDIYWRHVDPVEPILDRQRFFQNYEKAYSTPITSPCADYDLWFGILNLVFALAVQRQEQTRLHQRNEEANRFFQRAWALLPAESMLWKPGSLELVQCLMLMNRYLHCTDNQQKTWMTAGLSIRIAQSMCCHSVEMPSAKGASDARNEKALKQKVWASCVALDRCISWSLGKTSALVLIPSPPSSSSSQQIGQNSMHNAWGLELHEIGNQIQLAQMQTRTSLAARFRPSVLSQQDEYYNMVLQLDACLHQWETSLPTEWQAQSLKLLVNRSSQAERYLLHLRYLHHRLFLYRPMLARFYSLKPDTSSAYTPPSSLSHRLLRESASICIETAQQIASLVIETLEPDEPIGLLPWWYRIYYLHIAGTTFLAAMFRPELFTESVAQSWEGVLLALRAHDLLTPYVQQCIWTFNTLAARITGKALHHPIVDDSGADPLMAEGVCFDDIFQDINFDFDNFLFGPEDFGGGLA</sequence>
<dbReference type="SUPFAM" id="SSF57701">
    <property type="entry name" value="Zn2/Cys6 DNA-binding domain"/>
    <property type="match status" value="1"/>
</dbReference>
<comment type="caution">
    <text evidence="8">The sequence shown here is derived from an EMBL/GenBank/DDBJ whole genome shotgun (WGS) entry which is preliminary data.</text>
</comment>
<dbReference type="CDD" id="cd00067">
    <property type="entry name" value="GAL4"/>
    <property type="match status" value="1"/>
</dbReference>
<reference evidence="8 9" key="1">
    <citation type="submission" date="2024-07" db="EMBL/GenBank/DDBJ databases">
        <title>Section-level genome sequencing and comparative genomics of Aspergillus sections Usti and Cavernicolus.</title>
        <authorList>
            <consortium name="Lawrence Berkeley National Laboratory"/>
            <person name="Nybo J.L."/>
            <person name="Vesth T.C."/>
            <person name="Theobald S."/>
            <person name="Frisvad J.C."/>
            <person name="Larsen T.O."/>
            <person name="Kjaerboelling I."/>
            <person name="Rothschild-Mancinelli K."/>
            <person name="Lyhne E.K."/>
            <person name="Kogle M.E."/>
            <person name="Barry K."/>
            <person name="Clum A."/>
            <person name="Na H."/>
            <person name="Ledsgaard L."/>
            <person name="Lin J."/>
            <person name="Lipzen A."/>
            <person name="Kuo A."/>
            <person name="Riley R."/>
            <person name="Mondo S."/>
            <person name="LaButti K."/>
            <person name="Haridas S."/>
            <person name="Pangalinan J."/>
            <person name="Salamov A.A."/>
            <person name="Simmons B.A."/>
            <person name="Magnuson J.K."/>
            <person name="Chen J."/>
            <person name="Drula E."/>
            <person name="Henrissat B."/>
            <person name="Wiebenga A."/>
            <person name="Lubbers R.J."/>
            <person name="Gomes A.C."/>
            <person name="Makela M.R."/>
            <person name="Stajich J."/>
            <person name="Grigoriev I.V."/>
            <person name="Mortensen U.H."/>
            <person name="De vries R.P."/>
            <person name="Baker S.E."/>
            <person name="Andersen M.R."/>
        </authorList>
    </citation>
    <scope>NUCLEOTIDE SEQUENCE [LARGE SCALE GENOMIC DNA]</scope>
    <source>
        <strain evidence="8 9">CBS 600.67</strain>
    </source>
</reference>
<dbReference type="InterPro" id="IPR051127">
    <property type="entry name" value="Fungal_SecMet_Regulators"/>
</dbReference>
<keyword evidence="1" id="KW-0479">Metal-binding</keyword>
<dbReference type="EMBL" id="JBFXLS010000002">
    <property type="protein sequence ID" value="KAL2834366.1"/>
    <property type="molecule type" value="Genomic_DNA"/>
</dbReference>
<evidence type="ECO:0000259" key="7">
    <source>
        <dbReference type="PROSITE" id="PS50048"/>
    </source>
</evidence>
<dbReference type="SMART" id="SM00906">
    <property type="entry name" value="Fungal_trans"/>
    <property type="match status" value="1"/>
</dbReference>
<evidence type="ECO:0000256" key="4">
    <source>
        <dbReference type="ARBA" id="ARBA00023163"/>
    </source>
</evidence>
<dbReference type="InterPro" id="IPR001138">
    <property type="entry name" value="Zn2Cys6_DnaBD"/>
</dbReference>
<keyword evidence="4" id="KW-0804">Transcription</keyword>
<evidence type="ECO:0000256" key="3">
    <source>
        <dbReference type="ARBA" id="ARBA00023125"/>
    </source>
</evidence>
<dbReference type="Gene3D" id="4.10.240.10">
    <property type="entry name" value="Zn(2)-C6 fungal-type DNA-binding domain"/>
    <property type="match status" value="1"/>
</dbReference>
<dbReference type="InterPro" id="IPR036864">
    <property type="entry name" value="Zn2-C6_fun-type_DNA-bd_sf"/>
</dbReference>
<dbReference type="Pfam" id="PF04082">
    <property type="entry name" value="Fungal_trans"/>
    <property type="match status" value="1"/>
</dbReference>
<gene>
    <name evidence="8" type="ORF">BDW59DRAFT_137767</name>
</gene>
<organism evidence="8 9">
    <name type="scientific">Aspergillus cavernicola</name>
    <dbReference type="NCBI Taxonomy" id="176166"/>
    <lineage>
        <taxon>Eukaryota</taxon>
        <taxon>Fungi</taxon>
        <taxon>Dikarya</taxon>
        <taxon>Ascomycota</taxon>
        <taxon>Pezizomycotina</taxon>
        <taxon>Eurotiomycetes</taxon>
        <taxon>Eurotiomycetidae</taxon>
        <taxon>Eurotiales</taxon>
        <taxon>Aspergillaceae</taxon>
        <taxon>Aspergillus</taxon>
        <taxon>Aspergillus subgen. Nidulantes</taxon>
    </lineage>
</organism>
<dbReference type="CDD" id="cd12148">
    <property type="entry name" value="fungal_TF_MHR"/>
    <property type="match status" value="1"/>
</dbReference>
<feature type="region of interest" description="Disordered" evidence="6">
    <location>
        <begin position="60"/>
        <end position="127"/>
    </location>
</feature>
<dbReference type="Pfam" id="PF00172">
    <property type="entry name" value="Zn_clus"/>
    <property type="match status" value="1"/>
</dbReference>
<dbReference type="PROSITE" id="PS00463">
    <property type="entry name" value="ZN2_CY6_FUNGAL_1"/>
    <property type="match status" value="1"/>
</dbReference>
<dbReference type="Proteomes" id="UP001610335">
    <property type="component" value="Unassembled WGS sequence"/>
</dbReference>
<name>A0ABR4J2V5_9EURO</name>
<evidence type="ECO:0000256" key="2">
    <source>
        <dbReference type="ARBA" id="ARBA00023015"/>
    </source>
</evidence>
<keyword evidence="2" id="KW-0805">Transcription regulation</keyword>
<evidence type="ECO:0000256" key="6">
    <source>
        <dbReference type="SAM" id="MobiDB-lite"/>
    </source>
</evidence>
<feature type="compositionally biased region" description="Low complexity" evidence="6">
    <location>
        <begin position="89"/>
        <end position="99"/>
    </location>
</feature>
<evidence type="ECO:0000313" key="9">
    <source>
        <dbReference type="Proteomes" id="UP001610335"/>
    </source>
</evidence>
<dbReference type="PROSITE" id="PS50048">
    <property type="entry name" value="ZN2_CY6_FUNGAL_2"/>
    <property type="match status" value="1"/>
</dbReference>
<accession>A0ABR4J2V5</accession>
<feature type="domain" description="Zn(2)-C6 fungal-type" evidence="7">
    <location>
        <begin position="21"/>
        <end position="51"/>
    </location>
</feature>
<protein>
    <recommendedName>
        <fullName evidence="7">Zn(2)-C6 fungal-type domain-containing protein</fullName>
    </recommendedName>
</protein>
<dbReference type="PANTHER" id="PTHR47424:SF3">
    <property type="entry name" value="REGULATORY PROTEIN GAL4"/>
    <property type="match status" value="1"/>
</dbReference>
<dbReference type="PANTHER" id="PTHR47424">
    <property type="entry name" value="REGULATORY PROTEIN GAL4"/>
    <property type="match status" value="1"/>
</dbReference>
<dbReference type="InterPro" id="IPR007219">
    <property type="entry name" value="XnlR_reg_dom"/>
</dbReference>